<reference evidence="1" key="1">
    <citation type="journal article" date="2015" name="Nature">
        <title>Complex archaea that bridge the gap between prokaryotes and eukaryotes.</title>
        <authorList>
            <person name="Spang A."/>
            <person name="Saw J.H."/>
            <person name="Jorgensen S.L."/>
            <person name="Zaremba-Niedzwiedzka K."/>
            <person name="Martijn J."/>
            <person name="Lind A.E."/>
            <person name="van Eijk R."/>
            <person name="Schleper C."/>
            <person name="Guy L."/>
            <person name="Ettema T.J."/>
        </authorList>
    </citation>
    <scope>NUCLEOTIDE SEQUENCE</scope>
</reference>
<sequence length="118" mass="13097">MDQGAELLSFVNRASPSRAAWLRALIDDTLKEGAIEEAVSISIISKLLDKLTPDPGTKTNLTVKLSNQQRIMLRKFECFAQSLDWNIELNRNEAVLLLIEVHGGAYNTSLKNILTASK</sequence>
<protein>
    <submittedName>
        <fullName evidence="1">Uncharacterized protein</fullName>
    </submittedName>
</protein>
<evidence type="ECO:0000313" key="1">
    <source>
        <dbReference type="EMBL" id="KKN85133.1"/>
    </source>
</evidence>
<name>A0A0F9X136_9ZZZZ</name>
<organism evidence="1">
    <name type="scientific">marine sediment metagenome</name>
    <dbReference type="NCBI Taxonomy" id="412755"/>
    <lineage>
        <taxon>unclassified sequences</taxon>
        <taxon>metagenomes</taxon>
        <taxon>ecological metagenomes</taxon>
    </lineage>
</organism>
<dbReference type="AlphaFoldDB" id="A0A0F9X136"/>
<proteinExistence type="predicted"/>
<gene>
    <name evidence="1" type="ORF">LCGC14_0283020</name>
</gene>
<dbReference type="EMBL" id="LAZR01000163">
    <property type="protein sequence ID" value="KKN85133.1"/>
    <property type="molecule type" value="Genomic_DNA"/>
</dbReference>
<accession>A0A0F9X136</accession>
<comment type="caution">
    <text evidence="1">The sequence shown here is derived from an EMBL/GenBank/DDBJ whole genome shotgun (WGS) entry which is preliminary data.</text>
</comment>